<keyword evidence="1" id="KW-1133">Transmembrane helix</keyword>
<dbReference type="EMBL" id="JAACXV010014254">
    <property type="protein sequence ID" value="KAF7269166.1"/>
    <property type="molecule type" value="Genomic_DNA"/>
</dbReference>
<organism evidence="2 3">
    <name type="scientific">Rhynchophorus ferrugineus</name>
    <name type="common">Red palm weevil</name>
    <name type="synonym">Curculio ferrugineus</name>
    <dbReference type="NCBI Taxonomy" id="354439"/>
    <lineage>
        <taxon>Eukaryota</taxon>
        <taxon>Metazoa</taxon>
        <taxon>Ecdysozoa</taxon>
        <taxon>Arthropoda</taxon>
        <taxon>Hexapoda</taxon>
        <taxon>Insecta</taxon>
        <taxon>Pterygota</taxon>
        <taxon>Neoptera</taxon>
        <taxon>Endopterygota</taxon>
        <taxon>Coleoptera</taxon>
        <taxon>Polyphaga</taxon>
        <taxon>Cucujiformia</taxon>
        <taxon>Curculionidae</taxon>
        <taxon>Dryophthorinae</taxon>
        <taxon>Rhynchophorus</taxon>
    </lineage>
</organism>
<protein>
    <submittedName>
        <fullName evidence="2">Uncharacterized protein</fullName>
    </submittedName>
</protein>
<gene>
    <name evidence="2" type="ORF">GWI33_017787</name>
</gene>
<keyword evidence="1" id="KW-0812">Transmembrane</keyword>
<comment type="caution">
    <text evidence="2">The sequence shown here is derived from an EMBL/GenBank/DDBJ whole genome shotgun (WGS) entry which is preliminary data.</text>
</comment>
<evidence type="ECO:0000256" key="1">
    <source>
        <dbReference type="SAM" id="Phobius"/>
    </source>
</evidence>
<reference evidence="2" key="1">
    <citation type="submission" date="2020-08" db="EMBL/GenBank/DDBJ databases">
        <title>Genome sequencing and assembly of the red palm weevil Rhynchophorus ferrugineus.</title>
        <authorList>
            <person name="Dias G.B."/>
            <person name="Bergman C.M."/>
            <person name="Manee M."/>
        </authorList>
    </citation>
    <scope>NUCLEOTIDE SEQUENCE</scope>
    <source>
        <strain evidence="2">AA-2017</strain>
        <tissue evidence="2">Whole larva</tissue>
    </source>
</reference>
<evidence type="ECO:0000313" key="2">
    <source>
        <dbReference type="EMBL" id="KAF7269166.1"/>
    </source>
</evidence>
<accession>A0A834HZ22</accession>
<dbReference type="Proteomes" id="UP000625711">
    <property type="component" value="Unassembled WGS sequence"/>
</dbReference>
<keyword evidence="3" id="KW-1185">Reference proteome</keyword>
<sequence length="87" mass="9454">MEQWRIKCYDIGDRALSNKGLGGILAAFGLSGICNGSASVIRALILYINLHSTHDDDIFSNVQVEKLKDMAKGYSTGLTQETTGVYV</sequence>
<name>A0A834HZ22_RHYFE</name>
<dbReference type="AlphaFoldDB" id="A0A834HZ22"/>
<keyword evidence="1" id="KW-0472">Membrane</keyword>
<proteinExistence type="predicted"/>
<evidence type="ECO:0000313" key="3">
    <source>
        <dbReference type="Proteomes" id="UP000625711"/>
    </source>
</evidence>
<feature type="transmembrane region" description="Helical" evidence="1">
    <location>
        <begin position="21"/>
        <end position="48"/>
    </location>
</feature>